<reference evidence="2 3" key="1">
    <citation type="submission" date="2011-03" db="EMBL/GenBank/DDBJ databases">
        <authorList>
            <person name="Weinstock G."/>
            <person name="Sodergren E."/>
            <person name="Clifton S."/>
            <person name="Fulton L."/>
            <person name="Fulton B."/>
            <person name="Courtney L."/>
            <person name="Fronick C."/>
            <person name="Harrison M."/>
            <person name="Strong C."/>
            <person name="Farmer C."/>
            <person name="Delahaunty K."/>
            <person name="Markovic C."/>
            <person name="Hall O."/>
            <person name="Minx P."/>
            <person name="Tomlinson C."/>
            <person name="Mitreva M."/>
            <person name="Hou S."/>
            <person name="Chen J."/>
            <person name="Wollam A."/>
            <person name="Pepin K.H."/>
            <person name="Johnson M."/>
            <person name="Bhonagiri V."/>
            <person name="Zhang X."/>
            <person name="Suruliraj S."/>
            <person name="Warren W."/>
            <person name="Chinwalla A."/>
            <person name="Mardis E.R."/>
            <person name="Wilson R.K."/>
        </authorList>
    </citation>
    <scope>NUCLEOTIDE SEQUENCE [LARGE SCALE GENOMIC DNA]</scope>
    <source>
        <strain evidence="2 3">YIT 11840</strain>
    </source>
</reference>
<keyword evidence="1" id="KW-1133">Transmembrane helix</keyword>
<evidence type="ECO:0000313" key="2">
    <source>
        <dbReference type="EMBL" id="EHG98144.1"/>
    </source>
</evidence>
<proteinExistence type="predicted"/>
<gene>
    <name evidence="2" type="ORF">HMPREF9441_04020</name>
</gene>
<sequence>PIVAAPAYIGIVIFFFFVLALFTVKGRLKVWLLAGTIIALVLSWGKNLSLVTDFMI</sequence>
<feature type="transmembrane region" description="Helical" evidence="1">
    <location>
        <begin position="6"/>
        <end position="24"/>
    </location>
</feature>
<dbReference type="HOGENOM" id="CLU_3018973_0_0_10"/>
<keyword evidence="1" id="KW-0812">Transmembrane</keyword>
<dbReference type="STRING" id="762968.HMPREF9441_04020"/>
<accession>G5SX90</accession>
<evidence type="ECO:0000256" key="1">
    <source>
        <dbReference type="SAM" id="Phobius"/>
    </source>
</evidence>
<dbReference type="Proteomes" id="UP000003598">
    <property type="component" value="Unassembled WGS sequence"/>
</dbReference>
<name>G5SX90_9BACT</name>
<feature type="non-terminal residue" evidence="2">
    <location>
        <position position="56"/>
    </location>
</feature>
<dbReference type="AlphaFoldDB" id="G5SX90"/>
<feature type="non-terminal residue" evidence="2">
    <location>
        <position position="1"/>
    </location>
</feature>
<dbReference type="eggNOG" id="COG4485">
    <property type="taxonomic scope" value="Bacteria"/>
</dbReference>
<evidence type="ECO:0000313" key="3">
    <source>
        <dbReference type="Proteomes" id="UP000003598"/>
    </source>
</evidence>
<organism evidence="2 3">
    <name type="scientific">Paraprevotella clara YIT 11840</name>
    <dbReference type="NCBI Taxonomy" id="762968"/>
    <lineage>
        <taxon>Bacteria</taxon>
        <taxon>Pseudomonadati</taxon>
        <taxon>Bacteroidota</taxon>
        <taxon>Bacteroidia</taxon>
        <taxon>Bacteroidales</taxon>
        <taxon>Prevotellaceae</taxon>
        <taxon>Paraprevotella</taxon>
    </lineage>
</organism>
<protein>
    <submittedName>
        <fullName evidence="2">Uncharacterized protein</fullName>
    </submittedName>
</protein>
<feature type="transmembrane region" description="Helical" evidence="1">
    <location>
        <begin position="31"/>
        <end position="51"/>
    </location>
</feature>
<dbReference type="EMBL" id="AFFY01000169">
    <property type="protein sequence ID" value="EHG98144.1"/>
    <property type="molecule type" value="Genomic_DNA"/>
</dbReference>
<comment type="caution">
    <text evidence="2">The sequence shown here is derived from an EMBL/GenBank/DDBJ whole genome shotgun (WGS) entry which is preliminary data.</text>
</comment>
<keyword evidence="3" id="KW-1185">Reference proteome</keyword>
<keyword evidence="1" id="KW-0472">Membrane</keyword>